<evidence type="ECO:0000256" key="1">
    <source>
        <dbReference type="ARBA" id="ARBA00004141"/>
    </source>
</evidence>
<dbReference type="GO" id="GO:0042937">
    <property type="term" value="F:tripeptide transmembrane transporter activity"/>
    <property type="evidence" value="ECO:0007669"/>
    <property type="project" value="InterPro"/>
</dbReference>
<dbReference type="SUPFAM" id="SSF103473">
    <property type="entry name" value="MFS general substrate transporter"/>
    <property type="match status" value="1"/>
</dbReference>
<accession>A0A6D2JWM0</accession>
<protein>
    <recommendedName>
        <fullName evidence="10">Major facilitator superfamily (MFS) profile domain-containing protein</fullName>
    </recommendedName>
</protein>
<dbReference type="CDD" id="cd17417">
    <property type="entry name" value="MFS_NPF5"/>
    <property type="match status" value="1"/>
</dbReference>
<feature type="transmembrane region" description="Helical" evidence="7">
    <location>
        <begin position="422"/>
        <end position="443"/>
    </location>
</feature>
<feature type="transmembrane region" description="Helical" evidence="7">
    <location>
        <begin position="463"/>
        <end position="488"/>
    </location>
</feature>
<dbReference type="PANTHER" id="PTHR11654">
    <property type="entry name" value="OLIGOPEPTIDE TRANSPORTER-RELATED"/>
    <property type="match status" value="1"/>
</dbReference>
<dbReference type="GO" id="GO:0071916">
    <property type="term" value="F:dipeptide transmembrane transporter activity"/>
    <property type="evidence" value="ECO:0007669"/>
    <property type="project" value="InterPro"/>
</dbReference>
<keyword evidence="3" id="KW-0597">Phosphoprotein</keyword>
<dbReference type="Pfam" id="PF00854">
    <property type="entry name" value="PTR2"/>
    <property type="match status" value="1"/>
</dbReference>
<keyword evidence="6 7" id="KW-0472">Membrane</keyword>
<evidence type="ECO:0000256" key="4">
    <source>
        <dbReference type="ARBA" id="ARBA00022692"/>
    </source>
</evidence>
<sequence>MEDNKINTELQDSYDDKQKWVLDSSVNSKGEVPLRSRTGAWKAALFIIAIEFSERLSFFGIATSLVVYLTIILKQDLKMAVKNANYWYGVTTLMPLFGGFVADAYLGRYATVLLSTVIYLMGLLLLTMSSFIPGLKPCHEETCVEPRKAHVIAFFIAIYMISIATGGHKPSLESFGADQFEEGHPEEKKMKLSYFNWWSFGLCAGVVLSVTVIVYIEDHIGWGVAGAILSVVMATSLLVFLFGKPFYRYIKPSGSPLTPILQVFVAAIAKRNLPCPNDSSLLHEVSREEYTKGRLLSRTKNLKFLDKAAVIQDRGSENGTTEKESPWRLSTVTKVEEVKLLLNMLPIWFFSLAFGVCATQSQTLFIKQALIMDRRIGHSFVVPPASMFAIVAFSMMMFLTIYEKILVPLLRRATGNERGMSILQRVGTGMVFSLVAMIIAALVEGKRLDYTKQNPKNMTMNVFWLSPQFVIIGIADAFTLVGLQEYFYDQVPHSMKTLGIAFYLSVLGAASFANNLLITIGDRLAEAISGKPWFGKDLNSSRLDRFYWMVAGLTAANVCLFVIVAKNYTYKIVQPSLVVPDVGDDVETASKFT</sequence>
<feature type="transmembrane region" description="Helical" evidence="7">
    <location>
        <begin position="340"/>
        <end position="361"/>
    </location>
</feature>
<organism evidence="8 9">
    <name type="scientific">Microthlaspi erraticum</name>
    <dbReference type="NCBI Taxonomy" id="1685480"/>
    <lineage>
        <taxon>Eukaryota</taxon>
        <taxon>Viridiplantae</taxon>
        <taxon>Streptophyta</taxon>
        <taxon>Embryophyta</taxon>
        <taxon>Tracheophyta</taxon>
        <taxon>Spermatophyta</taxon>
        <taxon>Magnoliopsida</taxon>
        <taxon>eudicotyledons</taxon>
        <taxon>Gunneridae</taxon>
        <taxon>Pentapetalae</taxon>
        <taxon>rosids</taxon>
        <taxon>malvids</taxon>
        <taxon>Brassicales</taxon>
        <taxon>Brassicaceae</taxon>
        <taxon>Coluteocarpeae</taxon>
        <taxon>Microthlaspi</taxon>
    </lineage>
</organism>
<evidence type="ECO:0000313" key="8">
    <source>
        <dbReference type="EMBL" id="CAA7046216.1"/>
    </source>
</evidence>
<name>A0A6D2JWM0_9BRAS</name>
<feature type="transmembrane region" description="Helical" evidence="7">
    <location>
        <begin position="109"/>
        <end position="129"/>
    </location>
</feature>
<feature type="transmembrane region" description="Helical" evidence="7">
    <location>
        <begin position="149"/>
        <end position="167"/>
    </location>
</feature>
<dbReference type="InterPro" id="IPR044739">
    <property type="entry name" value="NRT1/PTR"/>
</dbReference>
<comment type="similarity">
    <text evidence="2">Belongs to the major facilitator superfamily. Proton-dependent oligopeptide transporter (POT/PTR) (TC 2.A.17) family.</text>
</comment>
<gene>
    <name evidence="8" type="ORF">MERR_LOCUS33451</name>
</gene>
<feature type="transmembrane region" description="Helical" evidence="7">
    <location>
        <begin position="85"/>
        <end position="102"/>
    </location>
</feature>
<evidence type="ECO:0000256" key="3">
    <source>
        <dbReference type="ARBA" id="ARBA00022553"/>
    </source>
</evidence>
<dbReference type="EMBL" id="CACVBM020001340">
    <property type="protein sequence ID" value="CAA7046216.1"/>
    <property type="molecule type" value="Genomic_DNA"/>
</dbReference>
<dbReference type="OrthoDB" id="8904098at2759"/>
<dbReference type="Gene3D" id="1.20.1250.20">
    <property type="entry name" value="MFS general substrate transporter like domains"/>
    <property type="match status" value="1"/>
</dbReference>
<dbReference type="InterPro" id="IPR000109">
    <property type="entry name" value="POT_fam"/>
</dbReference>
<proteinExistence type="inferred from homology"/>
<dbReference type="InterPro" id="IPR018456">
    <property type="entry name" value="PTR2_symporter_CS"/>
</dbReference>
<feature type="transmembrane region" description="Helical" evidence="7">
    <location>
        <begin position="222"/>
        <end position="243"/>
    </location>
</feature>
<evidence type="ECO:0000256" key="2">
    <source>
        <dbReference type="ARBA" id="ARBA00005982"/>
    </source>
</evidence>
<dbReference type="AlphaFoldDB" id="A0A6D2JWM0"/>
<comment type="caution">
    <text evidence="8">The sequence shown here is derived from an EMBL/GenBank/DDBJ whole genome shotgun (WGS) entry which is preliminary data.</text>
</comment>
<evidence type="ECO:0000256" key="6">
    <source>
        <dbReference type="ARBA" id="ARBA00023136"/>
    </source>
</evidence>
<dbReference type="Proteomes" id="UP000467841">
    <property type="component" value="Unassembled WGS sequence"/>
</dbReference>
<feature type="transmembrane region" description="Helical" evidence="7">
    <location>
        <begin position="500"/>
        <end position="520"/>
    </location>
</feature>
<evidence type="ECO:0000313" key="9">
    <source>
        <dbReference type="Proteomes" id="UP000467841"/>
    </source>
</evidence>
<reference evidence="8" key="1">
    <citation type="submission" date="2020-01" db="EMBL/GenBank/DDBJ databases">
        <authorList>
            <person name="Mishra B."/>
        </authorList>
    </citation>
    <scope>NUCLEOTIDE SEQUENCE [LARGE SCALE GENOMIC DNA]</scope>
</reference>
<keyword evidence="9" id="KW-1185">Reference proteome</keyword>
<dbReference type="PROSITE" id="PS01022">
    <property type="entry name" value="PTR2_1"/>
    <property type="match status" value="1"/>
</dbReference>
<feature type="transmembrane region" description="Helical" evidence="7">
    <location>
        <begin position="546"/>
        <end position="565"/>
    </location>
</feature>
<evidence type="ECO:0000256" key="7">
    <source>
        <dbReference type="SAM" id="Phobius"/>
    </source>
</evidence>
<keyword evidence="4 7" id="KW-0812">Transmembrane</keyword>
<dbReference type="GO" id="GO:0016020">
    <property type="term" value="C:membrane"/>
    <property type="evidence" value="ECO:0007669"/>
    <property type="project" value="UniProtKB-SubCell"/>
</dbReference>
<comment type="subcellular location">
    <subcellularLocation>
        <location evidence="1">Membrane</location>
        <topology evidence="1">Multi-pass membrane protein</topology>
    </subcellularLocation>
</comment>
<feature type="transmembrane region" description="Helical" evidence="7">
    <location>
        <begin position="194"/>
        <end position="216"/>
    </location>
</feature>
<feature type="transmembrane region" description="Helical" evidence="7">
    <location>
        <begin position="381"/>
        <end position="402"/>
    </location>
</feature>
<dbReference type="InterPro" id="IPR036259">
    <property type="entry name" value="MFS_trans_sf"/>
</dbReference>
<feature type="transmembrane region" description="Helical" evidence="7">
    <location>
        <begin position="56"/>
        <end position="73"/>
    </location>
</feature>
<keyword evidence="5 7" id="KW-1133">Transmembrane helix</keyword>
<evidence type="ECO:0008006" key="10">
    <source>
        <dbReference type="Google" id="ProtNLM"/>
    </source>
</evidence>
<evidence type="ECO:0000256" key="5">
    <source>
        <dbReference type="ARBA" id="ARBA00022989"/>
    </source>
</evidence>